<accession>A0A7J7EN07</accession>
<name>A0A7J7EN07_DICBM</name>
<evidence type="ECO:0000313" key="2">
    <source>
        <dbReference type="EMBL" id="KAF5917180.1"/>
    </source>
</evidence>
<sequence>MGRACRPLPRRSPSSRPARPPAASRNASARAHYCHQGRDTVIWGRGIEGDDSGIQLSEVPKRASVSLSAERARGRQRGPRPGLAHSGDSSWASVDAPPRRPAARP</sequence>
<dbReference type="AlphaFoldDB" id="A0A7J7EN07"/>
<protein>
    <submittedName>
        <fullName evidence="2">Uncharacterized protein</fullName>
    </submittedName>
</protein>
<feature type="region of interest" description="Disordered" evidence="1">
    <location>
        <begin position="1"/>
        <end position="105"/>
    </location>
</feature>
<dbReference type="EMBL" id="JACDTQ010002604">
    <property type="protein sequence ID" value="KAF5917180.1"/>
    <property type="molecule type" value="Genomic_DNA"/>
</dbReference>
<proteinExistence type="predicted"/>
<reference evidence="2 3" key="1">
    <citation type="journal article" date="2020" name="Mol. Biol. Evol.">
        <title>Interspecific Gene Flow and the Evolution of Specialization in Black and White Rhinoceros.</title>
        <authorList>
            <person name="Moodley Y."/>
            <person name="Westbury M.V."/>
            <person name="Russo I.M."/>
            <person name="Gopalakrishnan S."/>
            <person name="Rakotoarivelo A."/>
            <person name="Olsen R.A."/>
            <person name="Prost S."/>
            <person name="Tunstall T."/>
            <person name="Ryder O.A."/>
            <person name="Dalen L."/>
            <person name="Bruford M.W."/>
        </authorList>
    </citation>
    <scope>NUCLEOTIDE SEQUENCE [LARGE SCALE GENOMIC DNA]</scope>
    <source>
        <strain evidence="2">SBR-YM</strain>
        <tissue evidence="2">Skin</tissue>
    </source>
</reference>
<organism evidence="2 3">
    <name type="scientific">Diceros bicornis minor</name>
    <name type="common">South-central black rhinoceros</name>
    <dbReference type="NCBI Taxonomy" id="77932"/>
    <lineage>
        <taxon>Eukaryota</taxon>
        <taxon>Metazoa</taxon>
        <taxon>Chordata</taxon>
        <taxon>Craniata</taxon>
        <taxon>Vertebrata</taxon>
        <taxon>Euteleostomi</taxon>
        <taxon>Mammalia</taxon>
        <taxon>Eutheria</taxon>
        <taxon>Laurasiatheria</taxon>
        <taxon>Perissodactyla</taxon>
        <taxon>Rhinocerotidae</taxon>
        <taxon>Diceros</taxon>
    </lineage>
</organism>
<dbReference type="Proteomes" id="UP000551758">
    <property type="component" value="Unassembled WGS sequence"/>
</dbReference>
<keyword evidence="3" id="KW-1185">Reference proteome</keyword>
<evidence type="ECO:0000313" key="3">
    <source>
        <dbReference type="Proteomes" id="UP000551758"/>
    </source>
</evidence>
<comment type="caution">
    <text evidence="2">The sequence shown here is derived from an EMBL/GenBank/DDBJ whole genome shotgun (WGS) entry which is preliminary data.</text>
</comment>
<gene>
    <name evidence="2" type="ORF">HPG69_014113</name>
</gene>
<evidence type="ECO:0000256" key="1">
    <source>
        <dbReference type="SAM" id="MobiDB-lite"/>
    </source>
</evidence>
<feature type="compositionally biased region" description="Low complexity" evidence="1">
    <location>
        <begin position="1"/>
        <end position="31"/>
    </location>
</feature>
<feature type="non-terminal residue" evidence="2">
    <location>
        <position position="105"/>
    </location>
</feature>